<dbReference type="Gene3D" id="1.10.260.40">
    <property type="entry name" value="lambda repressor-like DNA-binding domains"/>
    <property type="match status" value="1"/>
</dbReference>
<keyword evidence="2" id="KW-0812">Transmembrane</keyword>
<dbReference type="PANTHER" id="PTHR46558:SF15">
    <property type="entry name" value="HELIX-TURN-HELIX DOMAIN PROTEIN"/>
    <property type="match status" value="1"/>
</dbReference>
<dbReference type="Proteomes" id="UP000658225">
    <property type="component" value="Unassembled WGS sequence"/>
</dbReference>
<dbReference type="EMBL" id="JADBEL010000040">
    <property type="protein sequence ID" value="MBE1556890.1"/>
    <property type="molecule type" value="Genomic_DNA"/>
</dbReference>
<gene>
    <name evidence="4" type="ORF">H4683_004016</name>
</gene>
<dbReference type="PANTHER" id="PTHR46558">
    <property type="entry name" value="TRACRIPTIONAL REGULATORY PROTEIN-RELATED-RELATED"/>
    <property type="match status" value="1"/>
</dbReference>
<evidence type="ECO:0000259" key="3">
    <source>
        <dbReference type="PROSITE" id="PS50943"/>
    </source>
</evidence>
<dbReference type="SUPFAM" id="SSF47413">
    <property type="entry name" value="lambda repressor-like DNA-binding domains"/>
    <property type="match status" value="1"/>
</dbReference>
<sequence>MDEFHTRIKEERERIGYTQNDLADKLNISRQSISKWERNIGYPNIETLIEISKVFDITIDELLKGDQTLKEKIIKDGKHLKYPKLKLFFDILLIIGIVIVIISAPITLFLTPIALIPGVNGILMGLIGWVGIFSLLKDTLNMYSDFLFV</sequence>
<dbReference type="RefSeq" id="WP_192600492.1">
    <property type="nucleotide sequence ID" value="NZ_JADBEL010000040.1"/>
</dbReference>
<dbReference type="SMART" id="SM00530">
    <property type="entry name" value="HTH_XRE"/>
    <property type="match status" value="1"/>
</dbReference>
<keyword evidence="5" id="KW-1185">Reference proteome</keyword>
<keyword evidence="2" id="KW-0472">Membrane</keyword>
<name>A0A927RF31_9BACL</name>
<keyword evidence="1" id="KW-0238">DNA-binding</keyword>
<feature type="transmembrane region" description="Helical" evidence="2">
    <location>
        <begin position="87"/>
        <end position="108"/>
    </location>
</feature>
<dbReference type="AlphaFoldDB" id="A0A927RF31"/>
<organism evidence="4 5">
    <name type="scientific">Sporosarcina limicola</name>
    <dbReference type="NCBI Taxonomy" id="34101"/>
    <lineage>
        <taxon>Bacteria</taxon>
        <taxon>Bacillati</taxon>
        <taxon>Bacillota</taxon>
        <taxon>Bacilli</taxon>
        <taxon>Bacillales</taxon>
        <taxon>Caryophanaceae</taxon>
        <taxon>Sporosarcina</taxon>
    </lineage>
</organism>
<dbReference type="PROSITE" id="PS50943">
    <property type="entry name" value="HTH_CROC1"/>
    <property type="match status" value="1"/>
</dbReference>
<feature type="domain" description="HTH cro/C1-type" evidence="3">
    <location>
        <begin position="8"/>
        <end position="62"/>
    </location>
</feature>
<dbReference type="InterPro" id="IPR001387">
    <property type="entry name" value="Cro/C1-type_HTH"/>
</dbReference>
<proteinExistence type="predicted"/>
<dbReference type="CDD" id="cd00093">
    <property type="entry name" value="HTH_XRE"/>
    <property type="match status" value="1"/>
</dbReference>
<protein>
    <submittedName>
        <fullName evidence="4">Transcriptional regulator with XRE-family HTH domain</fullName>
    </submittedName>
</protein>
<evidence type="ECO:0000313" key="5">
    <source>
        <dbReference type="Proteomes" id="UP000658225"/>
    </source>
</evidence>
<accession>A0A927RF31</accession>
<dbReference type="GO" id="GO:0003677">
    <property type="term" value="F:DNA binding"/>
    <property type="evidence" value="ECO:0007669"/>
    <property type="project" value="UniProtKB-KW"/>
</dbReference>
<evidence type="ECO:0000256" key="2">
    <source>
        <dbReference type="SAM" id="Phobius"/>
    </source>
</evidence>
<dbReference type="InterPro" id="IPR010982">
    <property type="entry name" value="Lambda_DNA-bd_dom_sf"/>
</dbReference>
<reference evidence="4" key="1">
    <citation type="submission" date="2020-10" db="EMBL/GenBank/DDBJ databases">
        <title>Genomic Encyclopedia of Type Strains, Phase IV (KMG-IV): sequencing the most valuable type-strain genomes for metagenomic binning, comparative biology and taxonomic classification.</title>
        <authorList>
            <person name="Goeker M."/>
        </authorList>
    </citation>
    <scope>NUCLEOTIDE SEQUENCE</scope>
    <source>
        <strain evidence="4">DSM 13886</strain>
    </source>
</reference>
<evidence type="ECO:0000256" key="1">
    <source>
        <dbReference type="ARBA" id="ARBA00023125"/>
    </source>
</evidence>
<evidence type="ECO:0000313" key="4">
    <source>
        <dbReference type="EMBL" id="MBE1556890.1"/>
    </source>
</evidence>
<keyword evidence="2" id="KW-1133">Transmembrane helix</keyword>
<comment type="caution">
    <text evidence="4">The sequence shown here is derived from an EMBL/GenBank/DDBJ whole genome shotgun (WGS) entry which is preliminary data.</text>
</comment>
<feature type="transmembrane region" description="Helical" evidence="2">
    <location>
        <begin position="114"/>
        <end position="136"/>
    </location>
</feature>
<dbReference type="Pfam" id="PF01381">
    <property type="entry name" value="HTH_3"/>
    <property type="match status" value="1"/>
</dbReference>